<keyword evidence="2 6" id="KW-0812">Transmembrane</keyword>
<evidence type="ECO:0000256" key="1">
    <source>
        <dbReference type="ARBA" id="ARBA00010617"/>
    </source>
</evidence>
<dbReference type="InterPro" id="IPR036396">
    <property type="entry name" value="Cyt_P450_sf"/>
</dbReference>
<dbReference type="GO" id="GO:0005506">
    <property type="term" value="F:iron ion binding"/>
    <property type="evidence" value="ECO:0007669"/>
    <property type="project" value="InterPro"/>
</dbReference>
<keyword evidence="4 6" id="KW-1133">Transmembrane helix</keyword>
<sequence length="307" mass="33690">MPPLEFDSTIVLSLAFLVSCLVVVISFWSGRKNGLPPSPRSLPIIGNLHQLRGGHHHRTLEVLAQRHGPLFYLRLGSVPAIVVSSASVAEAVFKTQDHVFCSRPPHYTALGTLYGCRDIAFSPYGDQWRQSRRIAVVHLLSTKRVDSFRALRLQEVAGFVQQIRAACGAGEDRGVVNVSELTVSLTNTVVSKAAFGSKLGGVEPAIIRDMMKELTEVLDLFAVSDLFPRLRWLDWATGLDARVKKTAAKLDGILEGAITEHESSLGDGDGEVRDLMDDLLSILNDGDRGFKLDRIDIKALILNKKTL</sequence>
<accession>A0AAD8T9C3</accession>
<dbReference type="Gene3D" id="1.10.630.10">
    <property type="entry name" value="Cytochrome P450"/>
    <property type="match status" value="1"/>
</dbReference>
<organism evidence="7 8">
    <name type="scientific">Lolium multiflorum</name>
    <name type="common">Italian ryegrass</name>
    <name type="synonym">Lolium perenne subsp. multiflorum</name>
    <dbReference type="NCBI Taxonomy" id="4521"/>
    <lineage>
        <taxon>Eukaryota</taxon>
        <taxon>Viridiplantae</taxon>
        <taxon>Streptophyta</taxon>
        <taxon>Embryophyta</taxon>
        <taxon>Tracheophyta</taxon>
        <taxon>Spermatophyta</taxon>
        <taxon>Magnoliopsida</taxon>
        <taxon>Liliopsida</taxon>
        <taxon>Poales</taxon>
        <taxon>Poaceae</taxon>
        <taxon>BOP clade</taxon>
        <taxon>Pooideae</taxon>
        <taxon>Poodae</taxon>
        <taxon>Poeae</taxon>
        <taxon>Poeae Chloroplast Group 2 (Poeae type)</taxon>
        <taxon>Loliodinae</taxon>
        <taxon>Loliinae</taxon>
        <taxon>Lolium</taxon>
    </lineage>
</organism>
<keyword evidence="6" id="KW-0472">Membrane</keyword>
<evidence type="ECO:0000313" key="8">
    <source>
        <dbReference type="Proteomes" id="UP001231189"/>
    </source>
</evidence>
<evidence type="ECO:0000256" key="2">
    <source>
        <dbReference type="ARBA" id="ARBA00022692"/>
    </source>
</evidence>
<evidence type="ECO:0000313" key="7">
    <source>
        <dbReference type="EMBL" id="KAK1677692.1"/>
    </source>
</evidence>
<evidence type="ECO:0000256" key="3">
    <source>
        <dbReference type="ARBA" id="ARBA00022723"/>
    </source>
</evidence>
<comment type="caution">
    <text evidence="7">The sequence shown here is derived from an EMBL/GenBank/DDBJ whole genome shotgun (WGS) entry which is preliminary data.</text>
</comment>
<dbReference type="PRINTS" id="PR00463">
    <property type="entry name" value="EP450I"/>
</dbReference>
<gene>
    <name evidence="7" type="ORF">QYE76_038540</name>
</gene>
<dbReference type="PANTHER" id="PTHR47955">
    <property type="entry name" value="CYTOCHROME P450 FAMILY 71 PROTEIN"/>
    <property type="match status" value="1"/>
</dbReference>
<dbReference type="GO" id="GO:0016705">
    <property type="term" value="F:oxidoreductase activity, acting on paired donors, with incorporation or reduction of molecular oxygen"/>
    <property type="evidence" value="ECO:0007669"/>
    <property type="project" value="InterPro"/>
</dbReference>
<dbReference type="PANTHER" id="PTHR47955:SF15">
    <property type="entry name" value="CYTOCHROME P450 71A2-LIKE"/>
    <property type="match status" value="1"/>
</dbReference>
<evidence type="ECO:0000256" key="6">
    <source>
        <dbReference type="SAM" id="Phobius"/>
    </source>
</evidence>
<keyword evidence="8" id="KW-1185">Reference proteome</keyword>
<dbReference type="GO" id="GO:0020037">
    <property type="term" value="F:heme binding"/>
    <property type="evidence" value="ECO:0007669"/>
    <property type="project" value="InterPro"/>
</dbReference>
<dbReference type="AlphaFoldDB" id="A0AAD8T9C3"/>
<keyword evidence="5" id="KW-0408">Iron</keyword>
<dbReference type="InterPro" id="IPR002401">
    <property type="entry name" value="Cyt_P450_E_grp-I"/>
</dbReference>
<dbReference type="SUPFAM" id="SSF48264">
    <property type="entry name" value="Cytochrome P450"/>
    <property type="match status" value="1"/>
</dbReference>
<dbReference type="Pfam" id="PF00067">
    <property type="entry name" value="p450"/>
    <property type="match status" value="1"/>
</dbReference>
<protein>
    <submittedName>
        <fullName evidence="7">Uncharacterized protein</fullName>
    </submittedName>
</protein>
<evidence type="ECO:0000256" key="5">
    <source>
        <dbReference type="ARBA" id="ARBA00023004"/>
    </source>
</evidence>
<proteinExistence type="inferred from homology"/>
<reference evidence="7" key="1">
    <citation type="submission" date="2023-07" db="EMBL/GenBank/DDBJ databases">
        <title>A chromosome-level genome assembly of Lolium multiflorum.</title>
        <authorList>
            <person name="Chen Y."/>
            <person name="Copetti D."/>
            <person name="Kolliker R."/>
            <person name="Studer B."/>
        </authorList>
    </citation>
    <scope>NUCLEOTIDE SEQUENCE</scope>
    <source>
        <strain evidence="7">02402/16</strain>
        <tissue evidence="7">Leaf</tissue>
    </source>
</reference>
<evidence type="ECO:0000256" key="4">
    <source>
        <dbReference type="ARBA" id="ARBA00022989"/>
    </source>
</evidence>
<comment type="similarity">
    <text evidence="1">Belongs to the cytochrome P450 family.</text>
</comment>
<dbReference type="EMBL" id="JAUUTY010000002">
    <property type="protein sequence ID" value="KAK1677692.1"/>
    <property type="molecule type" value="Genomic_DNA"/>
</dbReference>
<dbReference type="GO" id="GO:0004497">
    <property type="term" value="F:monooxygenase activity"/>
    <property type="evidence" value="ECO:0007669"/>
    <property type="project" value="InterPro"/>
</dbReference>
<keyword evidence="3" id="KW-0479">Metal-binding</keyword>
<name>A0AAD8T9C3_LOLMU</name>
<feature type="transmembrane region" description="Helical" evidence="6">
    <location>
        <begin position="6"/>
        <end position="28"/>
    </location>
</feature>
<dbReference type="Proteomes" id="UP001231189">
    <property type="component" value="Unassembled WGS sequence"/>
</dbReference>
<dbReference type="InterPro" id="IPR001128">
    <property type="entry name" value="Cyt_P450"/>
</dbReference>